<evidence type="ECO:0000313" key="2">
    <source>
        <dbReference type="Proteomes" id="UP001530377"/>
    </source>
</evidence>
<proteinExistence type="predicted"/>
<dbReference type="EMBL" id="JALLPB020000077">
    <property type="protein sequence ID" value="KAL3821981.1"/>
    <property type="molecule type" value="Genomic_DNA"/>
</dbReference>
<organism evidence="1 2">
    <name type="scientific">Cyclostephanos tholiformis</name>
    <dbReference type="NCBI Taxonomy" id="382380"/>
    <lineage>
        <taxon>Eukaryota</taxon>
        <taxon>Sar</taxon>
        <taxon>Stramenopiles</taxon>
        <taxon>Ochrophyta</taxon>
        <taxon>Bacillariophyta</taxon>
        <taxon>Coscinodiscophyceae</taxon>
        <taxon>Thalassiosirophycidae</taxon>
        <taxon>Stephanodiscales</taxon>
        <taxon>Stephanodiscaceae</taxon>
        <taxon>Cyclostephanos</taxon>
    </lineage>
</organism>
<evidence type="ECO:0000313" key="1">
    <source>
        <dbReference type="EMBL" id="KAL3821981.1"/>
    </source>
</evidence>
<accession>A0ABD3SC51</accession>
<reference evidence="1 2" key="1">
    <citation type="submission" date="2024-10" db="EMBL/GenBank/DDBJ databases">
        <title>Updated reference genomes for cyclostephanoid diatoms.</title>
        <authorList>
            <person name="Roberts W.R."/>
            <person name="Alverson A.J."/>
        </authorList>
    </citation>
    <scope>NUCLEOTIDE SEQUENCE [LARGE SCALE GENOMIC DNA]</scope>
    <source>
        <strain evidence="1 2">AJA228-03</strain>
    </source>
</reference>
<name>A0ABD3SC51_9STRA</name>
<keyword evidence="2" id="KW-1185">Reference proteome</keyword>
<gene>
    <name evidence="1" type="ORF">ACHAXA_002967</name>
</gene>
<dbReference type="Proteomes" id="UP001530377">
    <property type="component" value="Unassembled WGS sequence"/>
</dbReference>
<protein>
    <submittedName>
        <fullName evidence="1">Uncharacterized protein</fullName>
    </submittedName>
</protein>
<sequence length="372" mass="42929">MGAIEIELINARMKRASLDARKRREVELLDGIRIAERDVSEMARSHEGLLLEYEDHRATLSALNAKHHDLDRDIIHNTNLVETMSMEKDKYGAMLDGLDGIGRHMKAREGALWDRIHSLQGKIGRESYREALEWYGPGPHRVEFETEYPYRADIDNPDPATWRRWKSYLLMEMAPLELMPHTINLFLRQVHHGLWDETQVTVNAKHVMQFGPRYDGNIDNVTVDDGRGSFHHFHRMGLDKVSYQEYNPDYPHEQYTIGMAGRPAGPDIYINKLNNTVMHGPGGQMNDGEMHNEADPCFGRLVNGNRPFTDLLTTMDGVPLANVDQYPEAKIRIKSAMILLKEDDDHWVFLERGKKWNEKDKILPLPEISIEL</sequence>
<dbReference type="AlphaFoldDB" id="A0ABD3SC51"/>
<comment type="caution">
    <text evidence="1">The sequence shown here is derived from an EMBL/GenBank/DDBJ whole genome shotgun (WGS) entry which is preliminary data.</text>
</comment>